<reference evidence="2 3" key="1">
    <citation type="submission" date="2018-02" db="EMBL/GenBank/DDBJ databases">
        <title>Fusarium culmorum secondary metabolites in fungal-bacterial-plant interactions.</title>
        <authorList>
            <person name="Schmidt R."/>
        </authorList>
    </citation>
    <scope>NUCLEOTIDE SEQUENCE [LARGE SCALE GENOMIC DNA]</scope>
    <source>
        <strain evidence="2 3">PV</strain>
    </source>
</reference>
<dbReference type="OrthoDB" id="4939762at2759"/>
<accession>A0A2T4H872</accession>
<protein>
    <submittedName>
        <fullName evidence="2">Uncharacterized protein</fullName>
    </submittedName>
</protein>
<dbReference type="Proteomes" id="UP000241587">
    <property type="component" value="Unassembled WGS sequence"/>
</dbReference>
<organism evidence="2 3">
    <name type="scientific">Fusarium culmorum</name>
    <dbReference type="NCBI Taxonomy" id="5516"/>
    <lineage>
        <taxon>Eukaryota</taxon>
        <taxon>Fungi</taxon>
        <taxon>Dikarya</taxon>
        <taxon>Ascomycota</taxon>
        <taxon>Pezizomycotina</taxon>
        <taxon>Sordariomycetes</taxon>
        <taxon>Hypocreomycetidae</taxon>
        <taxon>Hypocreales</taxon>
        <taxon>Nectriaceae</taxon>
        <taxon>Fusarium</taxon>
    </lineage>
</organism>
<dbReference type="AlphaFoldDB" id="A0A2T4H872"/>
<feature type="region of interest" description="Disordered" evidence="1">
    <location>
        <begin position="244"/>
        <end position="274"/>
    </location>
</feature>
<dbReference type="OMA" id="FEEDQEM"/>
<gene>
    <name evidence="2" type="ORF">FCULG_00004782</name>
</gene>
<comment type="caution">
    <text evidence="2">The sequence shown here is derived from an EMBL/GenBank/DDBJ whole genome shotgun (WGS) entry which is preliminary data.</text>
</comment>
<evidence type="ECO:0000313" key="3">
    <source>
        <dbReference type="Proteomes" id="UP000241587"/>
    </source>
</evidence>
<proteinExistence type="predicted"/>
<feature type="compositionally biased region" description="Polar residues" evidence="1">
    <location>
        <begin position="19"/>
        <end position="30"/>
    </location>
</feature>
<feature type="compositionally biased region" description="Acidic residues" evidence="1">
    <location>
        <begin position="253"/>
        <end position="274"/>
    </location>
</feature>
<dbReference type="EMBL" id="PVEM01000001">
    <property type="protein sequence ID" value="PTD11989.1"/>
    <property type="molecule type" value="Genomic_DNA"/>
</dbReference>
<sequence length="458" mass="50509">MKTESPTPDGMYRADGTNEPGSSDTHSGLQDTITIDSDSDSDGSDLSSCIPSSDTFDGSDLPTRVKEFSERCLNSLPLNFMTAEFKNYIFYNSNQRLDEAKASSVDLDDIAVGDDCLPTWSGRSWDPTTESLHGIIQSRLATQDEAQQAGKLARDDIIWKTGVKLYEASVQGIPLEDIYIAAEDAIRYLHHEDGNEQQTPDEDEGWILPTPDFETEQVHDTGAVSLSQSTTFVSSDDSTSLSLMSPCFSNTDSDSDIGSDIDSESDPDIDSDDVEDFDDTFSIDNMFDPEPHYLDSDDEEEPNIFHGAHVVGLPSQHANVDLEMYEASDEDEVEDLPEMELCIDGELYKALFDIEGVIDVEIEGSRIICTGELFEEGEEIIVDGPEDDGAGPAVYEDQYSSASESPKENTGDRMILDTGYEAGDGRLFNSWEGSSWGQATQHESLDNTFRETEDGFVW</sequence>
<evidence type="ECO:0000256" key="1">
    <source>
        <dbReference type="SAM" id="MobiDB-lite"/>
    </source>
</evidence>
<name>A0A2T4H872_FUSCU</name>
<keyword evidence="3" id="KW-1185">Reference proteome</keyword>
<evidence type="ECO:0000313" key="2">
    <source>
        <dbReference type="EMBL" id="PTD11989.1"/>
    </source>
</evidence>
<feature type="region of interest" description="Disordered" evidence="1">
    <location>
        <begin position="1"/>
        <end position="53"/>
    </location>
</feature>
<feature type="region of interest" description="Disordered" evidence="1">
    <location>
        <begin position="384"/>
        <end position="412"/>
    </location>
</feature>